<feature type="domain" description="Teneurin-like YD-shell" evidence="2">
    <location>
        <begin position="1117"/>
        <end position="1432"/>
    </location>
</feature>
<evidence type="ECO:0000313" key="3">
    <source>
        <dbReference type="EMBL" id="ELS31456.1"/>
    </source>
</evidence>
<dbReference type="Pfam" id="PF07676">
    <property type="entry name" value="PD40"/>
    <property type="match status" value="3"/>
</dbReference>
<dbReference type="Proteomes" id="UP000011201">
    <property type="component" value="Unassembled WGS sequence"/>
</dbReference>
<dbReference type="InterPro" id="IPR011042">
    <property type="entry name" value="6-blade_b-propeller_TolB-like"/>
</dbReference>
<evidence type="ECO:0000313" key="4">
    <source>
        <dbReference type="Proteomes" id="UP000011201"/>
    </source>
</evidence>
<comment type="caution">
    <text evidence="3">The sequence shown here is derived from an EMBL/GenBank/DDBJ whole genome shotgun (WGS) entry which is preliminary data.</text>
</comment>
<dbReference type="InterPro" id="IPR031325">
    <property type="entry name" value="RHS_repeat"/>
</dbReference>
<dbReference type="Pfam" id="PF25023">
    <property type="entry name" value="TEN_YD-shell"/>
    <property type="match status" value="2"/>
</dbReference>
<dbReference type="InterPro" id="IPR056823">
    <property type="entry name" value="TEN-like_YD-shell"/>
</dbReference>
<dbReference type="PANTHER" id="PTHR32305:SF15">
    <property type="entry name" value="PROTEIN RHSA-RELATED"/>
    <property type="match status" value="1"/>
</dbReference>
<sequence>MGRLTKIRQPNGNTTFEYDSANQLIAQTDANGNRTQYIYDEVGRRVMTIAALGGETVTSYDKNGNVIAETDALNRTTIYGYDNRDRQISTTRVVGEVGGDDDLITSYTYTAVGLEDKIIDPMGRIVDYDYDAQGRTIKITFAKGTVDEANQQFEYDAAGNQTATIDELGRRTEYRYDLANRLIETIYPDETPATLADNPRIKSEYDAVGNQIAKIDELGRLTAFEYDARNRLVKTTEADPDGVGVLVSPEIRYEYDANGNKIAEIDQLDRRTEYQYDAQNRLIAIVYTDGSRETSTYDRNSNLTKSKDANGNITTREYDAKNRLIKIVEPNGNSTFEYDSADQLIAKTDANGNRTTYAYDELGRRIRTIDALGGISAVNYDKNGNAIATTDQLNRTSSYGYDNRDRQTTTTSALGFTSRKLYDAVGNVVSTVDANNHATNYLYDARDRQIEVKDALNQSTKTTYDAVGNITATTNQLNQTSTYRYDNLNHRIEAIDLLNQSTKTEYDLFGNVIAIVDPLGQRTEYGYDLKNRKNTVTDALGKVTTTTYDALGNVLSIIDPVNNQTRYDYQDDITKVSVNSNGDPANSSSQSPLISADGRYVYFSSNANNLDPSSIGFNIFVHDRVTGETRGIIGNADSYSISADGRYVAFTSSNSTLVANDTNNGQDVFVYDRDTRETTRVSVNSNGAEGSYVYTNSTNVSPAISADGRFIAFASFASNLVANDTDNSYDLFIHDRQTGQTTIANVDSRGLKVNPRRASISLSADGRFITFEVGFYGEYPTFYGYIHDNLTGETTQISFETFEPKISADGKFVASRDLAGIFVENRETGEITRVDVSSNGETANSYSRSPSISADGRFVAFISDASNLVSGDTNNRSDIFVRDRLTNKTAGVTVGRDMYLNNTSISISANGESIAFSGGDGQSPYTEIFVVNNPFLDSTNPSNTVNRLAREINANGATRKYAYDSMGNVTSITDRDGTVQKYTYDKLNRRTQEQWLDINGNVTRSITSTYNAAGKLTQITDPDSTYSYTYDLDGRMLAISNEGTPNLPTTIMSYSYDNVGNVLSMIDTTNGSLGIETTREYDVLNRLTVNAQGNKRVDYAYNAISQVTNKYRYSDNNLVAETTNTYDNLNRLTNITHSNGANTIASYSQTYDQGDRITGISSNDGNSSYTYDDTNQLVSGEYDFQDNESYSYDSNGNRTNNGYVTGVNNQLLEDNKYLYEYDLVGNRIKRTDKSTNEVMEYRWDIRDRLTGITVKNDLGEIIRTAEYTYDVYNQRIAKTVDTDGDGSLAAVTERFVYGSDQNIALVFDENGNVNHRYLFGNGVDQIEADENDGNTRWALTDHLGSVRDVVDDSGTVLNHVVYDAFGSVTSQTDESVVFRYGYTAREIDSESGLQYNRARYFDPAVGRFISEDPIGFRAGDANLYRYAFNQPITKTDPSGFESRELTALFKSSIESPNSKIVLLYNTVFPKFSVAYAYAAAWFDQITTGSLSYPKSPPSEGSLVFRDLKDDTGRFTPSIAGKANLRSFSSNKVGGIKGVSTPTIDLKVDRFSRSHSTPDYMHIEEVKFNYEDKNKAPQECTYIPQNQFDEDERQKARIAVANIISSYPTTSKVSSPQFTFPDVDFGGFFKSVLEIPGAALREFIRN</sequence>
<dbReference type="PANTHER" id="PTHR32305">
    <property type="match status" value="1"/>
</dbReference>
<dbReference type="EMBL" id="ALWB01000169">
    <property type="protein sequence ID" value="ELS31456.1"/>
    <property type="molecule type" value="Genomic_DNA"/>
</dbReference>
<dbReference type="PATRIC" id="fig|927668.3.peg.3889"/>
<dbReference type="InterPro" id="IPR050708">
    <property type="entry name" value="T6SS_VgrG/RHS"/>
</dbReference>
<dbReference type="SUPFAM" id="SSF82171">
    <property type="entry name" value="DPP6 N-terminal domain-like"/>
    <property type="match status" value="1"/>
</dbReference>
<keyword evidence="4" id="KW-1185">Reference proteome</keyword>
<dbReference type="RefSeq" id="WP_009628452.1">
    <property type="nucleotide sequence ID" value="NZ_ALWB01000169.1"/>
</dbReference>
<evidence type="ECO:0000259" key="2">
    <source>
        <dbReference type="Pfam" id="PF25023"/>
    </source>
</evidence>
<dbReference type="InterPro" id="IPR022385">
    <property type="entry name" value="Rhs_assc_core"/>
</dbReference>
<feature type="domain" description="Teneurin-like YD-shell" evidence="2">
    <location>
        <begin position="400"/>
        <end position="573"/>
    </location>
</feature>
<dbReference type="OrthoDB" id="518237at2"/>
<accession>L8MVE5</accession>
<reference evidence="3 4" key="1">
    <citation type="journal article" date="2013" name="Proc. Natl. Acad. Sci. U.S.A.">
        <title>Improving the coverage of the cyanobacterial phylum using diversity-driven genome sequencing.</title>
        <authorList>
            <person name="Shih P.M."/>
            <person name="Wu D."/>
            <person name="Latifi A."/>
            <person name="Axen S.D."/>
            <person name="Fewer D.P."/>
            <person name="Talla E."/>
            <person name="Calteau A."/>
            <person name="Cai F."/>
            <person name="Tandeau de Marsac N."/>
            <person name="Rippka R."/>
            <person name="Herdman M."/>
            <person name="Sivonen K."/>
            <person name="Coursin T."/>
            <person name="Laurent T."/>
            <person name="Goodwin L."/>
            <person name="Nolan M."/>
            <person name="Davenport K.W."/>
            <person name="Han C.S."/>
            <person name="Rubin E.M."/>
            <person name="Eisen J.A."/>
            <person name="Woyke T."/>
            <person name="Gugger M."/>
            <person name="Kerfeld C.A."/>
        </authorList>
    </citation>
    <scope>NUCLEOTIDE SEQUENCE [LARGE SCALE GENOMIC DNA]</scope>
    <source>
        <strain evidence="3 4">PCC 7429</strain>
    </source>
</reference>
<dbReference type="InterPro" id="IPR011659">
    <property type="entry name" value="WD40"/>
</dbReference>
<gene>
    <name evidence="3" type="ORF">Pse7429DRAFT_3748</name>
</gene>
<organism evidence="3 4">
    <name type="scientific">Pseudanabaena biceps PCC 7429</name>
    <dbReference type="NCBI Taxonomy" id="927668"/>
    <lineage>
        <taxon>Bacteria</taxon>
        <taxon>Bacillati</taxon>
        <taxon>Cyanobacteriota</taxon>
        <taxon>Cyanophyceae</taxon>
        <taxon>Pseudanabaenales</taxon>
        <taxon>Pseudanabaenaceae</taxon>
        <taxon>Pseudanabaena</taxon>
    </lineage>
</organism>
<proteinExistence type="predicted"/>
<name>L8MVE5_9CYAN</name>
<keyword evidence="1" id="KW-0677">Repeat</keyword>
<dbReference type="Gene3D" id="2.120.10.30">
    <property type="entry name" value="TolB, C-terminal domain"/>
    <property type="match status" value="1"/>
</dbReference>
<dbReference type="Gene3D" id="2.180.10.10">
    <property type="entry name" value="RHS repeat-associated core"/>
    <property type="match status" value="6"/>
</dbReference>
<dbReference type="NCBIfam" id="TIGR01643">
    <property type="entry name" value="YD_repeat_2x"/>
    <property type="match status" value="14"/>
</dbReference>
<dbReference type="Pfam" id="PF05593">
    <property type="entry name" value="RHS_repeat"/>
    <property type="match status" value="9"/>
</dbReference>
<evidence type="ECO:0000256" key="1">
    <source>
        <dbReference type="ARBA" id="ARBA00022737"/>
    </source>
</evidence>
<dbReference type="NCBIfam" id="TIGR03696">
    <property type="entry name" value="Rhs_assc_core"/>
    <property type="match status" value="1"/>
</dbReference>
<dbReference type="InterPro" id="IPR006530">
    <property type="entry name" value="YD"/>
</dbReference>
<protein>
    <submittedName>
        <fullName evidence="3">RHS repeat-associated core domain protein</fullName>
    </submittedName>
</protein>